<feature type="non-terminal residue" evidence="1">
    <location>
        <position position="243"/>
    </location>
</feature>
<sequence>MQVVQAEGWQVKRFYDPLRSFKPHPAEERPASYRGATLDPVSMVMPAQPSAPPLYEGLCGTEGWGHLNDVLTGGPTDLLTAAIRESWPYDPASGQVNSPPLTTTQYPLVFRVFRDRGLEGVGMALGQIPNNEEHQEQPHGWLGPWELTTWGQLILEVIADPNLPLEDLPDTPKEHGARQTGLYYYTTSLDAWGSQGARPKQKVGEFLVTSENWHRDRVLQIPGTVAHWADMTTDPGSTHRVQL</sequence>
<accession>A0ABV0XVX1</accession>
<organism evidence="1 2">
    <name type="scientific">Ameca splendens</name>
    <dbReference type="NCBI Taxonomy" id="208324"/>
    <lineage>
        <taxon>Eukaryota</taxon>
        <taxon>Metazoa</taxon>
        <taxon>Chordata</taxon>
        <taxon>Craniata</taxon>
        <taxon>Vertebrata</taxon>
        <taxon>Euteleostomi</taxon>
        <taxon>Actinopterygii</taxon>
        <taxon>Neopterygii</taxon>
        <taxon>Teleostei</taxon>
        <taxon>Neoteleostei</taxon>
        <taxon>Acanthomorphata</taxon>
        <taxon>Ovalentaria</taxon>
        <taxon>Atherinomorphae</taxon>
        <taxon>Cyprinodontiformes</taxon>
        <taxon>Goodeidae</taxon>
        <taxon>Ameca</taxon>
    </lineage>
</organism>
<proteinExistence type="predicted"/>
<evidence type="ECO:0000313" key="1">
    <source>
        <dbReference type="EMBL" id="MEQ2285644.1"/>
    </source>
</evidence>
<name>A0ABV0XVX1_9TELE</name>
<gene>
    <name evidence="1" type="ORF">AMECASPLE_034006</name>
</gene>
<dbReference type="EMBL" id="JAHRIP010014132">
    <property type="protein sequence ID" value="MEQ2285644.1"/>
    <property type="molecule type" value="Genomic_DNA"/>
</dbReference>
<reference evidence="1 2" key="1">
    <citation type="submission" date="2021-06" db="EMBL/GenBank/DDBJ databases">
        <authorList>
            <person name="Palmer J.M."/>
        </authorList>
    </citation>
    <scope>NUCLEOTIDE SEQUENCE [LARGE SCALE GENOMIC DNA]</scope>
    <source>
        <strain evidence="1 2">AS_MEX2019</strain>
        <tissue evidence="1">Muscle</tissue>
    </source>
</reference>
<protein>
    <submittedName>
        <fullName evidence="1">Uncharacterized protein</fullName>
    </submittedName>
</protein>
<keyword evidence="2" id="KW-1185">Reference proteome</keyword>
<comment type="caution">
    <text evidence="1">The sequence shown here is derived from an EMBL/GenBank/DDBJ whole genome shotgun (WGS) entry which is preliminary data.</text>
</comment>
<dbReference type="Proteomes" id="UP001469553">
    <property type="component" value="Unassembled WGS sequence"/>
</dbReference>
<evidence type="ECO:0000313" key="2">
    <source>
        <dbReference type="Proteomes" id="UP001469553"/>
    </source>
</evidence>